<dbReference type="InterPro" id="IPR002347">
    <property type="entry name" value="SDR_fam"/>
</dbReference>
<comment type="catalytic activity">
    <reaction evidence="16">
        <text>(2E)-tetradecenoyl-CoA + NADPH + H(+) = tetradecanoyl-CoA + NADP(+)</text>
        <dbReference type="Rhea" id="RHEA:44968"/>
        <dbReference type="ChEBI" id="CHEBI:15378"/>
        <dbReference type="ChEBI" id="CHEBI:57385"/>
        <dbReference type="ChEBI" id="CHEBI:57783"/>
        <dbReference type="ChEBI" id="CHEBI:58349"/>
        <dbReference type="ChEBI" id="CHEBI:61405"/>
    </reaction>
    <physiologicalReaction direction="left-to-right" evidence="16">
        <dbReference type="Rhea" id="RHEA:44969"/>
    </physiologicalReaction>
</comment>
<dbReference type="CDD" id="cd05369">
    <property type="entry name" value="TER_DECR_SDR_a"/>
    <property type="match status" value="1"/>
</dbReference>
<dbReference type="GO" id="GO:0005777">
    <property type="term" value="C:peroxisome"/>
    <property type="evidence" value="ECO:0000318"/>
    <property type="project" value="GO_Central"/>
</dbReference>
<comment type="catalytic activity">
    <reaction evidence="19">
        <text>(2E)-decenoyl-CoA + NADPH + H(+) = decanoyl-CoA + NADP(+)</text>
        <dbReference type="Rhea" id="RHEA:44960"/>
        <dbReference type="ChEBI" id="CHEBI:15378"/>
        <dbReference type="ChEBI" id="CHEBI:57783"/>
        <dbReference type="ChEBI" id="CHEBI:58349"/>
        <dbReference type="ChEBI" id="CHEBI:61406"/>
        <dbReference type="ChEBI" id="CHEBI:61430"/>
    </reaction>
    <physiologicalReaction direction="left-to-right" evidence="19">
        <dbReference type="Rhea" id="RHEA:44961"/>
    </physiologicalReaction>
</comment>
<dbReference type="Proteomes" id="UP000001555">
    <property type="component" value="Unassembled WGS sequence"/>
</dbReference>
<comment type="catalytic activity">
    <reaction evidence="20">
        <text>(2E)-octenoyl-CoA + NADPH + H(+) = octanoyl-CoA + NADP(+)</text>
        <dbReference type="Rhea" id="RHEA:44952"/>
        <dbReference type="ChEBI" id="CHEBI:15378"/>
        <dbReference type="ChEBI" id="CHEBI:57386"/>
        <dbReference type="ChEBI" id="CHEBI:57783"/>
        <dbReference type="ChEBI" id="CHEBI:58349"/>
        <dbReference type="ChEBI" id="CHEBI:62242"/>
    </reaction>
    <physiologicalReaction direction="left-to-right" evidence="20">
        <dbReference type="Rhea" id="RHEA:44953"/>
    </physiologicalReaction>
</comment>
<evidence type="ECO:0000256" key="15">
    <source>
        <dbReference type="ARBA" id="ARBA00047570"/>
    </source>
</evidence>
<comment type="subunit">
    <text evidence="12">Interacts with PEX5, probably required to target it into peroxisomes.</text>
</comment>
<dbReference type="EMBL" id="ABJB010444184">
    <property type="status" value="NOT_ANNOTATED_CDS"/>
    <property type="molecule type" value="Genomic_DNA"/>
</dbReference>
<keyword evidence="3" id="KW-0444">Lipid biosynthesis</keyword>
<protein>
    <recommendedName>
        <fullName evidence="14">Peroxisomal trans-2-enoyl-CoA reductase</fullName>
        <ecNumber evidence="13">1.3.1.38</ecNumber>
    </recommendedName>
</protein>
<dbReference type="PaxDb" id="6945-B7P867"/>
<dbReference type="OrthoDB" id="417891at2759"/>
<dbReference type="EC" id="1.3.1.38" evidence="13"/>
<organism>
    <name type="scientific">Ixodes scapularis</name>
    <name type="common">Black-legged tick</name>
    <name type="synonym">Deer tick</name>
    <dbReference type="NCBI Taxonomy" id="6945"/>
    <lineage>
        <taxon>Eukaryota</taxon>
        <taxon>Metazoa</taxon>
        <taxon>Ecdysozoa</taxon>
        <taxon>Arthropoda</taxon>
        <taxon>Chelicerata</taxon>
        <taxon>Arachnida</taxon>
        <taxon>Acari</taxon>
        <taxon>Parasitiformes</taxon>
        <taxon>Ixodida</taxon>
        <taxon>Ixodoidea</taxon>
        <taxon>Ixodidae</taxon>
        <taxon>Ixodinae</taxon>
        <taxon>Ixodes</taxon>
    </lineage>
</organism>
<dbReference type="Pfam" id="PF13561">
    <property type="entry name" value="adh_short_C2"/>
    <property type="match status" value="1"/>
</dbReference>
<evidence type="ECO:0000256" key="14">
    <source>
        <dbReference type="ARBA" id="ARBA00041063"/>
    </source>
</evidence>
<evidence type="ECO:0000256" key="6">
    <source>
        <dbReference type="ARBA" id="ARBA00022857"/>
    </source>
</evidence>
<dbReference type="EMBL" id="ABJB010001067">
    <property type="status" value="NOT_ANNOTATED_CDS"/>
    <property type="molecule type" value="Genomic_DNA"/>
</dbReference>
<evidence type="ECO:0000256" key="9">
    <source>
        <dbReference type="ARBA" id="ARBA00023140"/>
    </source>
</evidence>
<evidence type="ECO:0000313" key="23">
    <source>
        <dbReference type="Proteomes" id="UP000001555"/>
    </source>
</evidence>
<dbReference type="VEuPathDB" id="VectorBase:ISCI002637"/>
<name>B7P867_IXOSC</name>
<evidence type="ECO:0000256" key="12">
    <source>
        <dbReference type="ARBA" id="ARBA00038622"/>
    </source>
</evidence>
<evidence type="ECO:0000256" key="5">
    <source>
        <dbReference type="ARBA" id="ARBA00022832"/>
    </source>
</evidence>
<evidence type="ECO:0000256" key="19">
    <source>
        <dbReference type="ARBA" id="ARBA00049386"/>
    </source>
</evidence>
<gene>
    <name evidence="21" type="ORF">IscW_ISCW002637</name>
</gene>
<accession>B7P867</accession>
<keyword evidence="8" id="KW-0443">Lipid metabolism</keyword>
<dbReference type="GO" id="GO:0019166">
    <property type="term" value="F:trans-2-enoyl-CoA reductase (NADPH) activity"/>
    <property type="evidence" value="ECO:0000318"/>
    <property type="project" value="GO_Central"/>
</dbReference>
<dbReference type="HOGENOM" id="CLU_010194_1_2_1"/>
<evidence type="ECO:0000256" key="10">
    <source>
        <dbReference type="ARBA" id="ARBA00023160"/>
    </source>
</evidence>
<dbReference type="FunFam" id="3.40.50.720:FF:000335">
    <property type="entry name" value="Peroxisomal trans-2-enoyl-CoA reductase"/>
    <property type="match status" value="1"/>
</dbReference>
<dbReference type="InParanoid" id="B7P867"/>
<dbReference type="VEuPathDB" id="VectorBase:ISCP_000066"/>
<keyword evidence="9" id="KW-0576">Peroxisome</keyword>
<dbReference type="InterPro" id="IPR052388">
    <property type="entry name" value="Peroxisomal_t2-enoyl-CoA_red"/>
</dbReference>
<evidence type="ECO:0000256" key="7">
    <source>
        <dbReference type="ARBA" id="ARBA00023002"/>
    </source>
</evidence>
<evidence type="ECO:0000256" key="4">
    <source>
        <dbReference type="ARBA" id="ARBA00022553"/>
    </source>
</evidence>
<dbReference type="Gene3D" id="3.40.50.720">
    <property type="entry name" value="NAD(P)-binding Rossmann-like Domain"/>
    <property type="match status" value="1"/>
</dbReference>
<comment type="pathway">
    <text evidence="2">Lipid metabolism.</text>
</comment>
<evidence type="ECO:0000256" key="18">
    <source>
        <dbReference type="ARBA" id="ARBA00049251"/>
    </source>
</evidence>
<keyword evidence="10" id="KW-0275">Fatty acid biosynthesis</keyword>
<dbReference type="EMBL" id="ABJB010910724">
    <property type="status" value="NOT_ANNOTATED_CDS"/>
    <property type="molecule type" value="Genomic_DNA"/>
</dbReference>
<comment type="catalytic activity">
    <reaction evidence="17">
        <text>(2E)-hexenoyl-CoA + NADPH + H(+) = hexanoyl-CoA + NADP(+)</text>
        <dbReference type="Rhea" id="RHEA:44956"/>
        <dbReference type="ChEBI" id="CHEBI:15378"/>
        <dbReference type="ChEBI" id="CHEBI:57783"/>
        <dbReference type="ChEBI" id="CHEBI:58349"/>
        <dbReference type="ChEBI" id="CHEBI:62077"/>
        <dbReference type="ChEBI" id="CHEBI:62620"/>
    </reaction>
    <physiologicalReaction direction="left-to-right" evidence="17">
        <dbReference type="Rhea" id="RHEA:44957"/>
    </physiologicalReaction>
</comment>
<dbReference type="InterPro" id="IPR036291">
    <property type="entry name" value="NAD(P)-bd_dom_sf"/>
</dbReference>
<dbReference type="SUPFAM" id="SSF51735">
    <property type="entry name" value="NAD(P)-binding Rossmann-fold domains"/>
    <property type="match status" value="1"/>
</dbReference>
<dbReference type="PANTHER" id="PTHR24317:SF7">
    <property type="entry name" value="PEROXISOMAL TRANS-2-ENOYL-COA REDUCTASE"/>
    <property type="match status" value="1"/>
</dbReference>
<sequence>MSGQTGLRRLRSIFRPGLFKNKVAVVTGGATGIGKAITEELLYLGCSVTIASRNEENLRSAVNDLRNGLTDQDGQPRISFIPCNIRSEEQVKKLISLTLESHSRLDFLVNNGGGQFLSKADGISLKGWNAVVETNLTGSFLLCREAYSQWMKDHGGSIVNITMENTRGFPLASHSGAARAGVENLTRSLAVEWAESGVRVNAVAPGAIYSATAAKNYERRIFDETLPRMAAKRAGTPQEVSSAVCFLLSAGASYVSGTTLFVDAATRLHPGHLFKVPAHDRWPKHDSCIDYNAEEFS</sequence>
<keyword evidence="4" id="KW-0597">Phosphoprotein</keyword>
<evidence type="ECO:0000256" key="11">
    <source>
        <dbReference type="ARBA" id="ARBA00037124"/>
    </source>
</evidence>
<evidence type="ECO:0000256" key="2">
    <source>
        <dbReference type="ARBA" id="ARBA00005189"/>
    </source>
</evidence>
<evidence type="ECO:0000256" key="17">
    <source>
        <dbReference type="ARBA" id="ARBA00049108"/>
    </source>
</evidence>
<comment type="catalytic activity">
    <reaction evidence="15">
        <text>(2E)-dodecenoyl-CoA + NADPH + H(+) = dodecanoyl-CoA + NADP(+)</text>
        <dbReference type="Rhea" id="RHEA:44964"/>
        <dbReference type="ChEBI" id="CHEBI:15378"/>
        <dbReference type="ChEBI" id="CHEBI:57330"/>
        <dbReference type="ChEBI" id="CHEBI:57375"/>
        <dbReference type="ChEBI" id="CHEBI:57783"/>
        <dbReference type="ChEBI" id="CHEBI:58349"/>
    </reaction>
    <physiologicalReaction direction="left-to-right" evidence="15">
        <dbReference type="Rhea" id="RHEA:44965"/>
    </physiologicalReaction>
</comment>
<comment type="catalytic activity">
    <reaction evidence="18">
        <text>a (2E)-enoyl-CoA + NADPH + H(+) = a 2,3-saturated acyl-CoA + NADP(+)</text>
        <dbReference type="Rhea" id="RHEA:33763"/>
        <dbReference type="ChEBI" id="CHEBI:15378"/>
        <dbReference type="ChEBI" id="CHEBI:57783"/>
        <dbReference type="ChEBI" id="CHEBI:58349"/>
        <dbReference type="ChEBI" id="CHEBI:58856"/>
        <dbReference type="ChEBI" id="CHEBI:65111"/>
        <dbReference type="EC" id="1.3.1.38"/>
    </reaction>
    <physiologicalReaction direction="left-to-right" evidence="18">
        <dbReference type="Rhea" id="RHEA:33764"/>
    </physiologicalReaction>
</comment>
<evidence type="ECO:0000256" key="20">
    <source>
        <dbReference type="ARBA" id="ARBA00049559"/>
    </source>
</evidence>
<evidence type="ECO:0000256" key="3">
    <source>
        <dbReference type="ARBA" id="ARBA00022516"/>
    </source>
</evidence>
<evidence type="ECO:0000256" key="8">
    <source>
        <dbReference type="ARBA" id="ARBA00023098"/>
    </source>
</evidence>
<evidence type="ECO:0000256" key="1">
    <source>
        <dbReference type="ARBA" id="ARBA00004275"/>
    </source>
</evidence>
<dbReference type="VEuPathDB" id="VectorBase:ISCW002637"/>
<dbReference type="EMBL" id="DS656348">
    <property type="protein sequence ID" value="EEC02789.1"/>
    <property type="molecule type" value="Genomic_DNA"/>
</dbReference>
<keyword evidence="6" id="KW-0521">NADP</keyword>
<proteinExistence type="predicted"/>
<keyword evidence="5" id="KW-0276">Fatty acid metabolism</keyword>
<keyword evidence="7 21" id="KW-0560">Oxidoreductase</keyword>
<dbReference type="PRINTS" id="PR00080">
    <property type="entry name" value="SDRFAMILY"/>
</dbReference>
<evidence type="ECO:0000313" key="22">
    <source>
        <dbReference type="EnsemblMetazoa" id="ISCW002637-PA"/>
    </source>
</evidence>
<dbReference type="EnsemblMetazoa" id="ISCW002637-RA">
    <property type="protein sequence ID" value="ISCW002637-PA"/>
    <property type="gene ID" value="ISCW002637"/>
</dbReference>
<comment type="function">
    <text evidence="11">Participates in chain elongation of fatty acids. Catalyzes the reduction of trans-2-enoyl-CoAs of varying chain lengths from 6:1 to 16:1, having maximum activity with 10:1 CoA. Has no 2,4-dienoyl-CoA reductase activity.</text>
</comment>
<reference evidence="22" key="2">
    <citation type="submission" date="2020-05" db="UniProtKB">
        <authorList>
            <consortium name="EnsemblMetazoa"/>
        </authorList>
    </citation>
    <scope>IDENTIFICATION</scope>
    <source>
        <strain evidence="22">wikel</strain>
    </source>
</reference>
<reference evidence="21 23" key="1">
    <citation type="submission" date="2008-03" db="EMBL/GenBank/DDBJ databases">
        <title>Annotation of Ixodes scapularis.</title>
        <authorList>
            <consortium name="Ixodes scapularis Genome Project Consortium"/>
            <person name="Caler E."/>
            <person name="Hannick L.I."/>
            <person name="Bidwell S."/>
            <person name="Joardar V."/>
            <person name="Thiagarajan M."/>
            <person name="Amedeo P."/>
            <person name="Galinsky K.J."/>
            <person name="Schobel S."/>
            <person name="Inman J."/>
            <person name="Hostetler J."/>
            <person name="Miller J."/>
            <person name="Hammond M."/>
            <person name="Megy K."/>
            <person name="Lawson D."/>
            <person name="Kodira C."/>
            <person name="Sutton G."/>
            <person name="Meyer J."/>
            <person name="Hill C.A."/>
            <person name="Birren B."/>
            <person name="Nene V."/>
            <person name="Collins F."/>
            <person name="Alarcon-Chaidez F."/>
            <person name="Wikel S."/>
            <person name="Strausberg R."/>
        </authorList>
    </citation>
    <scope>NUCLEOTIDE SEQUENCE [LARGE SCALE GENOMIC DNA]</scope>
    <source>
        <strain evidence="23">Wikel</strain>
        <strain evidence="21">Wikel colony</strain>
    </source>
</reference>
<dbReference type="GO" id="GO:0006633">
    <property type="term" value="P:fatty acid biosynthetic process"/>
    <property type="evidence" value="ECO:0007669"/>
    <property type="project" value="UniProtKB-KW"/>
</dbReference>
<dbReference type="AlphaFoldDB" id="B7P867"/>
<keyword evidence="23" id="KW-1185">Reference proteome</keyword>
<dbReference type="GO" id="GO:0033306">
    <property type="term" value="P:phytol metabolic process"/>
    <property type="evidence" value="ECO:0000318"/>
    <property type="project" value="GO_Central"/>
</dbReference>
<comment type="subcellular location">
    <subcellularLocation>
        <location evidence="1">Peroxisome</location>
    </subcellularLocation>
</comment>
<evidence type="ECO:0000256" key="13">
    <source>
        <dbReference type="ARBA" id="ARBA00038849"/>
    </source>
</evidence>
<dbReference type="PRINTS" id="PR00081">
    <property type="entry name" value="GDHRDH"/>
</dbReference>
<dbReference type="PANTHER" id="PTHR24317">
    <property type="entry name" value="PEROXISOMAL TRANS-2-ENOYL-COA REDUCTASE"/>
    <property type="match status" value="1"/>
</dbReference>
<dbReference type="STRING" id="6945.B7P867"/>
<evidence type="ECO:0000256" key="16">
    <source>
        <dbReference type="ARBA" id="ARBA00048686"/>
    </source>
</evidence>
<evidence type="ECO:0000313" key="21">
    <source>
        <dbReference type="EMBL" id="EEC02789.1"/>
    </source>
</evidence>